<dbReference type="Pfam" id="PF05292">
    <property type="entry name" value="MCD"/>
    <property type="match status" value="1"/>
</dbReference>
<proteinExistence type="predicted"/>
<evidence type="ECO:0000313" key="4">
    <source>
        <dbReference type="EMBL" id="RAI03683.1"/>
    </source>
</evidence>
<dbReference type="InterPro" id="IPR038917">
    <property type="entry name" value="Malonyl_CoA_deC"/>
</dbReference>
<dbReference type="InterPro" id="IPR007956">
    <property type="entry name" value="Malonyl_CoA_deC_C"/>
</dbReference>
<evidence type="ECO:0000256" key="1">
    <source>
        <dbReference type="SAM" id="MobiDB-lite"/>
    </source>
</evidence>
<name>A0A8B2NWD8_9HYPH</name>
<dbReference type="Gene3D" id="1.20.140.90">
    <property type="entry name" value="Malonyl-CoA decarboxylase, oligemerization domain"/>
    <property type="match status" value="1"/>
</dbReference>
<gene>
    <name evidence="4" type="ORF">DLJ53_04150</name>
</gene>
<dbReference type="PANTHER" id="PTHR28641">
    <property type="match status" value="1"/>
</dbReference>
<dbReference type="InterPro" id="IPR035372">
    <property type="entry name" value="MCD_N"/>
</dbReference>
<dbReference type="PANTHER" id="PTHR28641:SF1">
    <property type="entry name" value="MALONYL-COA DECARBOXYLASE, MITOCHONDRIAL"/>
    <property type="match status" value="1"/>
</dbReference>
<evidence type="ECO:0000259" key="2">
    <source>
        <dbReference type="Pfam" id="PF05292"/>
    </source>
</evidence>
<protein>
    <submittedName>
        <fullName evidence="4">MCD, Malonyl-CoA decarboxylase MCD</fullName>
    </submittedName>
</protein>
<dbReference type="Pfam" id="PF17408">
    <property type="entry name" value="MCD_N"/>
    <property type="match status" value="1"/>
</dbReference>
<evidence type="ECO:0000313" key="5">
    <source>
        <dbReference type="Proteomes" id="UP000249590"/>
    </source>
</evidence>
<dbReference type="RefSeq" id="WP_111342603.1">
    <property type="nucleotide sequence ID" value="NZ_QHHQ01000001.1"/>
</dbReference>
<dbReference type="Proteomes" id="UP000249590">
    <property type="component" value="Unassembled WGS sequence"/>
</dbReference>
<organism evidence="4 5">
    <name type="scientific">Acuticoccus sediminis</name>
    <dbReference type="NCBI Taxonomy" id="2184697"/>
    <lineage>
        <taxon>Bacteria</taxon>
        <taxon>Pseudomonadati</taxon>
        <taxon>Pseudomonadota</taxon>
        <taxon>Alphaproteobacteria</taxon>
        <taxon>Hyphomicrobiales</taxon>
        <taxon>Amorphaceae</taxon>
        <taxon>Acuticoccus</taxon>
    </lineage>
</organism>
<dbReference type="GO" id="GO:0050080">
    <property type="term" value="F:malonyl-CoA decarboxylase activity"/>
    <property type="evidence" value="ECO:0007669"/>
    <property type="project" value="InterPro"/>
</dbReference>
<evidence type="ECO:0000259" key="3">
    <source>
        <dbReference type="Pfam" id="PF17408"/>
    </source>
</evidence>
<dbReference type="GO" id="GO:0006633">
    <property type="term" value="P:fatty acid biosynthetic process"/>
    <property type="evidence" value="ECO:0007669"/>
    <property type="project" value="InterPro"/>
</dbReference>
<reference evidence="4 5" key="1">
    <citation type="submission" date="2018-05" db="EMBL/GenBank/DDBJ databases">
        <title>Acuticoccus sediminis sp. nov., isolated from deep-sea sediment of Indian Ocean.</title>
        <authorList>
            <person name="Liu X."/>
            <person name="Lai Q."/>
            <person name="Du Y."/>
            <person name="Sun F."/>
            <person name="Zhang X."/>
            <person name="Wang S."/>
            <person name="Shao Z."/>
        </authorList>
    </citation>
    <scope>NUCLEOTIDE SEQUENCE [LARGE SCALE GENOMIC DNA]</scope>
    <source>
        <strain evidence="4 5">PTG4-2</strain>
    </source>
</reference>
<feature type="domain" description="Malonyl-CoA decarboxylase N-terminal" evidence="3">
    <location>
        <begin position="80"/>
        <end position="163"/>
    </location>
</feature>
<dbReference type="AlphaFoldDB" id="A0A8B2NWD8"/>
<accession>A0A8B2NWD8</accession>
<dbReference type="EMBL" id="QHHQ01000001">
    <property type="protein sequence ID" value="RAI03683.1"/>
    <property type="molecule type" value="Genomic_DNA"/>
</dbReference>
<dbReference type="InterPro" id="IPR038351">
    <property type="entry name" value="MCD_N_sf"/>
</dbReference>
<feature type="region of interest" description="Disordered" evidence="1">
    <location>
        <begin position="441"/>
        <end position="478"/>
    </location>
</feature>
<keyword evidence="5" id="KW-1185">Reference proteome</keyword>
<dbReference type="OrthoDB" id="5292736at2"/>
<feature type="domain" description="Malonyl-CoA decarboxylase C-terminal" evidence="2">
    <location>
        <begin position="166"/>
        <end position="408"/>
    </location>
</feature>
<comment type="caution">
    <text evidence="4">The sequence shown here is derived from an EMBL/GenBank/DDBJ whole genome shotgun (WGS) entry which is preliminary data.</text>
</comment>
<dbReference type="Gene3D" id="3.40.630.150">
    <property type="entry name" value="Malonyl-CoA decarboxylase, catalytic domain"/>
    <property type="match status" value="1"/>
</dbReference>
<dbReference type="InterPro" id="IPR042303">
    <property type="entry name" value="Malonyl_CoA_deC_C_sf"/>
</dbReference>
<sequence>MRQTSVINDLLSTITDTRIFGERRKPRRTSRADLAQLIESLLTGRGESSSLERAAEFLRAYRDLDSAGRTFVFRTLAADYGPEPERLAAAAQAYLDKPSGTTAKDLQRAAEPRRVEIFRRLNQVTGGTQALVAMRCELVERLGNHPDLAPVDDDLKRLFAAWFNRGFLMLREINWQTSAAILEKIIRYEAVHAITDWNELRRRIDVPDRRLFGFFHPRLGDEPLIFVEVALTTDIPRAIGPILSGNREPIDPQTATTAVFYSISNCQDGLRGISFGSFLIKQVATDLASELPNLKNFVTLSPVPGFAKWLKEEAARPTSAVDDTTRGLLEELADNWINNTAQAKSAEAAFGPLTAHYLLEVKDNNRPRDPVARFHLGNGARLEQINFGGDVSPRGIASAHGMMVNYRYVLSEVEKNHEAFVNEGKIAVAPAVTRLARSVKIAERTPSSAPAQLPPPSATSNEKKEHKSVTEGTRATTA</sequence>